<evidence type="ECO:0000313" key="2">
    <source>
        <dbReference type="EMBL" id="MBX15236.1"/>
    </source>
</evidence>
<evidence type="ECO:0000256" key="1">
    <source>
        <dbReference type="SAM" id="MobiDB-lite"/>
    </source>
</evidence>
<protein>
    <submittedName>
        <fullName evidence="2">La-related protein 1C-like isoform X1</fullName>
    </submittedName>
</protein>
<feature type="region of interest" description="Disordered" evidence="1">
    <location>
        <begin position="22"/>
        <end position="43"/>
    </location>
</feature>
<dbReference type="AlphaFoldDB" id="A0A2P2LBA3"/>
<organism evidence="2">
    <name type="scientific">Rhizophora mucronata</name>
    <name type="common">Asiatic mangrove</name>
    <dbReference type="NCBI Taxonomy" id="61149"/>
    <lineage>
        <taxon>Eukaryota</taxon>
        <taxon>Viridiplantae</taxon>
        <taxon>Streptophyta</taxon>
        <taxon>Embryophyta</taxon>
        <taxon>Tracheophyta</taxon>
        <taxon>Spermatophyta</taxon>
        <taxon>Magnoliopsida</taxon>
        <taxon>eudicotyledons</taxon>
        <taxon>Gunneridae</taxon>
        <taxon>Pentapetalae</taxon>
        <taxon>rosids</taxon>
        <taxon>fabids</taxon>
        <taxon>Malpighiales</taxon>
        <taxon>Rhizophoraceae</taxon>
        <taxon>Rhizophora</taxon>
    </lineage>
</organism>
<proteinExistence type="predicted"/>
<sequence>MGLVVMRSRGRLGTSRRMEMLKVGPSWGPRPGPPCPSQLGPRPNRLPIHRKVYRMDHRHPPVRRVLELHLHRQRN</sequence>
<accession>A0A2P2LBA3</accession>
<dbReference type="EMBL" id="GGEC01034752">
    <property type="protein sequence ID" value="MBX15236.1"/>
    <property type="molecule type" value="Transcribed_RNA"/>
</dbReference>
<reference evidence="2" key="1">
    <citation type="submission" date="2018-02" db="EMBL/GenBank/DDBJ databases">
        <title>Rhizophora mucronata_Transcriptome.</title>
        <authorList>
            <person name="Meera S.P."/>
            <person name="Sreeshan A."/>
            <person name="Augustine A."/>
        </authorList>
    </citation>
    <scope>NUCLEOTIDE SEQUENCE</scope>
    <source>
        <tissue evidence="2">Leaf</tissue>
    </source>
</reference>
<name>A0A2P2LBA3_RHIMU</name>